<evidence type="ECO:0000313" key="2">
    <source>
        <dbReference type="EMBL" id="TCV92199.1"/>
    </source>
</evidence>
<dbReference type="EMBL" id="SMCR01000013">
    <property type="protein sequence ID" value="TCV92199.1"/>
    <property type="molecule type" value="Genomic_DNA"/>
</dbReference>
<dbReference type="InterPro" id="IPR026268">
    <property type="entry name" value="RseC"/>
</dbReference>
<reference evidence="2 3" key="1">
    <citation type="submission" date="2019-03" db="EMBL/GenBank/DDBJ databases">
        <title>Genomic Encyclopedia of Type Strains, Phase IV (KMG-IV): sequencing the most valuable type-strain genomes for metagenomic binning, comparative biology and taxonomic classification.</title>
        <authorList>
            <person name="Goeker M."/>
        </authorList>
    </citation>
    <scope>NUCLEOTIDE SEQUENCE [LARGE SCALE GENOMIC DNA]</scope>
    <source>
        <strain evidence="2 3">DSM 19580</strain>
    </source>
</reference>
<dbReference type="InterPro" id="IPR007359">
    <property type="entry name" value="SigmaE_reg_RseC_MucC"/>
</dbReference>
<dbReference type="NCBIfam" id="NF008115">
    <property type="entry name" value="PRK10862.1"/>
    <property type="match status" value="1"/>
</dbReference>
<gene>
    <name evidence="2" type="ORF">EDC52_11322</name>
</gene>
<feature type="transmembrane region" description="Helical" evidence="1">
    <location>
        <begin position="80"/>
        <end position="101"/>
    </location>
</feature>
<dbReference type="PANTHER" id="PTHR35867:SF1">
    <property type="entry name" value="PROTEIN RSEC"/>
    <property type="match status" value="1"/>
</dbReference>
<dbReference type="AlphaFoldDB" id="A0A4V2W3K2"/>
<evidence type="ECO:0000313" key="3">
    <source>
        <dbReference type="Proteomes" id="UP000295719"/>
    </source>
</evidence>
<protein>
    <submittedName>
        <fullName evidence="2">RseC/MucC-like positive regulator of sigma(E)</fullName>
    </submittedName>
</protein>
<keyword evidence="1" id="KW-0812">Transmembrane</keyword>
<evidence type="ECO:0000256" key="1">
    <source>
        <dbReference type="SAM" id="Phobius"/>
    </source>
</evidence>
<comment type="caution">
    <text evidence="2">The sequence shown here is derived from an EMBL/GenBank/DDBJ whole genome shotgun (WGS) entry which is preliminary data.</text>
</comment>
<dbReference type="Pfam" id="PF04246">
    <property type="entry name" value="RseC_MucC"/>
    <property type="match status" value="1"/>
</dbReference>
<sequence length="147" mass="15437">MIKEWATVISWHQGIAELRCEKPAGGCGSCSQRDGCGSRVLNDMGSDTQHLLRVKCPQPLAPGQRVEVGIPEASLIRSALLVYMLPLVCMLLLAAVMQGIYSTDSAAITGGLAGVVGGFLLAHLAAAQLAHKPAYQPVILQIAITSC</sequence>
<dbReference type="PIRSF" id="PIRSF004923">
    <property type="entry name" value="RseC"/>
    <property type="match status" value="1"/>
</dbReference>
<organism evidence="2 3">
    <name type="scientific">Biostraticola tofi</name>
    <dbReference type="NCBI Taxonomy" id="466109"/>
    <lineage>
        <taxon>Bacteria</taxon>
        <taxon>Pseudomonadati</taxon>
        <taxon>Pseudomonadota</taxon>
        <taxon>Gammaproteobacteria</taxon>
        <taxon>Enterobacterales</taxon>
        <taxon>Bruguierivoracaceae</taxon>
        <taxon>Biostraticola</taxon>
    </lineage>
</organism>
<feature type="transmembrane region" description="Helical" evidence="1">
    <location>
        <begin position="107"/>
        <end position="126"/>
    </location>
</feature>
<dbReference type="PANTHER" id="PTHR35867">
    <property type="entry name" value="PROTEIN RSEC"/>
    <property type="match status" value="1"/>
</dbReference>
<keyword evidence="1" id="KW-1133">Transmembrane helix</keyword>
<keyword evidence="1" id="KW-0472">Membrane</keyword>
<name>A0A4V2W3K2_9GAMM</name>
<accession>A0A4V2W3K2</accession>
<keyword evidence="3" id="KW-1185">Reference proteome</keyword>
<dbReference type="OrthoDB" id="9795854at2"/>
<proteinExistence type="predicted"/>
<dbReference type="RefSeq" id="WP_131867425.1">
    <property type="nucleotide sequence ID" value="NZ_SMCR01000013.1"/>
</dbReference>
<dbReference type="Proteomes" id="UP000295719">
    <property type="component" value="Unassembled WGS sequence"/>
</dbReference>